<dbReference type="Proteomes" id="UP000800235">
    <property type="component" value="Unassembled WGS sequence"/>
</dbReference>
<accession>A0A9P4NNA7</accession>
<reference evidence="2" key="1">
    <citation type="journal article" date="2020" name="Stud. Mycol.">
        <title>101 Dothideomycetes genomes: a test case for predicting lifestyles and emergence of pathogens.</title>
        <authorList>
            <person name="Haridas S."/>
            <person name="Albert R."/>
            <person name="Binder M."/>
            <person name="Bloem J."/>
            <person name="Labutti K."/>
            <person name="Salamov A."/>
            <person name="Andreopoulos B."/>
            <person name="Baker S."/>
            <person name="Barry K."/>
            <person name="Bills G."/>
            <person name="Bluhm B."/>
            <person name="Cannon C."/>
            <person name="Castanera R."/>
            <person name="Culley D."/>
            <person name="Daum C."/>
            <person name="Ezra D."/>
            <person name="Gonzalez J."/>
            <person name="Henrissat B."/>
            <person name="Kuo A."/>
            <person name="Liang C."/>
            <person name="Lipzen A."/>
            <person name="Lutzoni F."/>
            <person name="Magnuson J."/>
            <person name="Mondo S."/>
            <person name="Nolan M."/>
            <person name="Ohm R."/>
            <person name="Pangilinan J."/>
            <person name="Park H.-J."/>
            <person name="Ramirez L."/>
            <person name="Alfaro M."/>
            <person name="Sun H."/>
            <person name="Tritt A."/>
            <person name="Yoshinaga Y."/>
            <person name="Zwiers L.-H."/>
            <person name="Turgeon B."/>
            <person name="Goodwin S."/>
            <person name="Spatafora J."/>
            <person name="Crous P."/>
            <person name="Grigoriev I."/>
        </authorList>
    </citation>
    <scope>NUCLEOTIDE SEQUENCE</scope>
    <source>
        <strain evidence="2">CBS 130266</strain>
    </source>
</reference>
<feature type="compositionally biased region" description="Basic and acidic residues" evidence="1">
    <location>
        <begin position="8"/>
        <end position="21"/>
    </location>
</feature>
<gene>
    <name evidence="2" type="ORF">EJ08DRAFT_699079</name>
</gene>
<dbReference type="AlphaFoldDB" id="A0A9P4NNA7"/>
<feature type="region of interest" description="Disordered" evidence="1">
    <location>
        <begin position="1"/>
        <end position="124"/>
    </location>
</feature>
<protein>
    <submittedName>
        <fullName evidence="2">Uncharacterized protein</fullName>
    </submittedName>
</protein>
<comment type="caution">
    <text evidence="2">The sequence shown here is derived from an EMBL/GenBank/DDBJ whole genome shotgun (WGS) entry which is preliminary data.</text>
</comment>
<organism evidence="2 3">
    <name type="scientific">Tothia fuscella</name>
    <dbReference type="NCBI Taxonomy" id="1048955"/>
    <lineage>
        <taxon>Eukaryota</taxon>
        <taxon>Fungi</taxon>
        <taxon>Dikarya</taxon>
        <taxon>Ascomycota</taxon>
        <taxon>Pezizomycotina</taxon>
        <taxon>Dothideomycetes</taxon>
        <taxon>Pleosporomycetidae</taxon>
        <taxon>Venturiales</taxon>
        <taxon>Cylindrosympodiaceae</taxon>
        <taxon>Tothia</taxon>
    </lineage>
</organism>
<evidence type="ECO:0000313" key="2">
    <source>
        <dbReference type="EMBL" id="KAF2428667.1"/>
    </source>
</evidence>
<feature type="compositionally biased region" description="Acidic residues" evidence="1">
    <location>
        <begin position="80"/>
        <end position="118"/>
    </location>
</feature>
<evidence type="ECO:0000256" key="1">
    <source>
        <dbReference type="SAM" id="MobiDB-lite"/>
    </source>
</evidence>
<evidence type="ECO:0000313" key="3">
    <source>
        <dbReference type="Proteomes" id="UP000800235"/>
    </source>
</evidence>
<proteinExistence type="predicted"/>
<keyword evidence="3" id="KW-1185">Reference proteome</keyword>
<name>A0A9P4NNA7_9PEZI</name>
<dbReference type="EMBL" id="MU007054">
    <property type="protein sequence ID" value="KAF2428667.1"/>
    <property type="molecule type" value="Genomic_DNA"/>
</dbReference>
<sequence length="187" mass="20249">MARNLKRKSTESVEEGSRETSKVSSSTCKSDSKSNAEADPSTESSTAPRRKSDRHQSRPPKGSASSPISLDSSSSSSEEAAADDDDGDEEPEGDEPEDDEAEDVEPEDEVAEDEEAEDPCWHEIEGLPPPTDDNKHVAWGVHQVLTTATAALVASGDEMLYDLHLDITRVLKTPLEQVLNFSTCPHV</sequence>